<dbReference type="InterPro" id="IPR008030">
    <property type="entry name" value="NmrA-like"/>
</dbReference>
<comment type="similarity">
    <text evidence="1">Belongs to the NmrA-type oxidoreductase family.</text>
</comment>
<keyword evidence="5" id="KW-1185">Reference proteome</keyword>
<dbReference type="InterPro" id="IPR051164">
    <property type="entry name" value="NmrA-like_oxidored"/>
</dbReference>
<dbReference type="RefSeq" id="XP_024703734.1">
    <property type="nucleotide sequence ID" value="XM_024849503.1"/>
</dbReference>
<dbReference type="STRING" id="1392250.A0A2I2G6D8"/>
<evidence type="ECO:0000256" key="2">
    <source>
        <dbReference type="ARBA" id="ARBA00022857"/>
    </source>
</evidence>
<dbReference type="GO" id="GO:0005634">
    <property type="term" value="C:nucleus"/>
    <property type="evidence" value="ECO:0007669"/>
    <property type="project" value="TreeGrafter"/>
</dbReference>
<organism evidence="4 5">
    <name type="scientific">Aspergillus steynii IBT 23096</name>
    <dbReference type="NCBI Taxonomy" id="1392250"/>
    <lineage>
        <taxon>Eukaryota</taxon>
        <taxon>Fungi</taxon>
        <taxon>Dikarya</taxon>
        <taxon>Ascomycota</taxon>
        <taxon>Pezizomycotina</taxon>
        <taxon>Eurotiomycetes</taxon>
        <taxon>Eurotiomycetidae</taxon>
        <taxon>Eurotiales</taxon>
        <taxon>Aspergillaceae</taxon>
        <taxon>Aspergillus</taxon>
        <taxon>Aspergillus subgen. Circumdati</taxon>
    </lineage>
</organism>
<name>A0A2I2G6D8_9EURO</name>
<gene>
    <name evidence="4" type="ORF">P170DRAFT_438065</name>
</gene>
<comment type="caution">
    <text evidence="4">The sequence shown here is derived from an EMBL/GenBank/DDBJ whole genome shotgun (WGS) entry which is preliminary data.</text>
</comment>
<dbReference type="SUPFAM" id="SSF51735">
    <property type="entry name" value="NAD(P)-binding Rossmann-fold domains"/>
    <property type="match status" value="1"/>
</dbReference>
<evidence type="ECO:0000259" key="3">
    <source>
        <dbReference type="Pfam" id="PF05368"/>
    </source>
</evidence>
<accession>A0A2I2G6D8</accession>
<dbReference type="Pfam" id="PF05368">
    <property type="entry name" value="NmrA"/>
    <property type="match status" value="1"/>
</dbReference>
<dbReference type="PANTHER" id="PTHR42748:SF7">
    <property type="entry name" value="NMRA LIKE REDOX SENSOR 1-RELATED"/>
    <property type="match status" value="1"/>
</dbReference>
<evidence type="ECO:0000313" key="5">
    <source>
        <dbReference type="Proteomes" id="UP000234275"/>
    </source>
</evidence>
<sequence>MKAIIVTGATGKQGSSVIRNLISKDAPFEVLAVTRDVNSPSAQRLAKLSPKIKLIEGNLDQPVDIFENARTASDHPLWGLFSVQVAIGNTSSEETQGKNLIDEAIRQNVKFLVYSSVDRGGDAVSFTNPTKIPHFVKKHNIEHHLVSAAKDTDTAWFILRPTAFYENLVPGFMGKVFTTAWSMTLKGKPLQLVATSDIGYLAAEAFVNHEKYQGTAVSLAGDELTYEDMARIFKEKTGQSVPGTFRAVCSVLMAAMKDFGVMFRWFRDEGYQADIGDLRAKYPGLKDFGTWLETESEWKK</sequence>
<dbReference type="Gene3D" id="3.90.25.10">
    <property type="entry name" value="UDP-galactose 4-epimerase, domain 1"/>
    <property type="match status" value="1"/>
</dbReference>
<dbReference type="VEuPathDB" id="FungiDB:P170DRAFT_438065"/>
<dbReference type="Gene3D" id="3.40.50.720">
    <property type="entry name" value="NAD(P)-binding Rossmann-like Domain"/>
    <property type="match status" value="1"/>
</dbReference>
<dbReference type="AlphaFoldDB" id="A0A2I2G6D8"/>
<dbReference type="Proteomes" id="UP000234275">
    <property type="component" value="Unassembled WGS sequence"/>
</dbReference>
<dbReference type="InterPro" id="IPR036291">
    <property type="entry name" value="NAD(P)-bd_dom_sf"/>
</dbReference>
<dbReference type="EMBL" id="MSFO01000005">
    <property type="protein sequence ID" value="PLB48432.1"/>
    <property type="molecule type" value="Genomic_DNA"/>
</dbReference>
<reference evidence="4 5" key="1">
    <citation type="submission" date="2016-12" db="EMBL/GenBank/DDBJ databases">
        <title>The genomes of Aspergillus section Nigri reveals drivers in fungal speciation.</title>
        <authorList>
            <consortium name="DOE Joint Genome Institute"/>
            <person name="Vesth T.C."/>
            <person name="Nybo J."/>
            <person name="Theobald S."/>
            <person name="Brandl J."/>
            <person name="Frisvad J.C."/>
            <person name="Nielsen K.F."/>
            <person name="Lyhne E.K."/>
            <person name="Kogle M.E."/>
            <person name="Kuo A."/>
            <person name="Riley R."/>
            <person name="Clum A."/>
            <person name="Nolan M."/>
            <person name="Lipzen A."/>
            <person name="Salamov A."/>
            <person name="Henrissat B."/>
            <person name="Wiebenga A."/>
            <person name="De Vries R.P."/>
            <person name="Grigoriev I.V."/>
            <person name="Mortensen U.H."/>
            <person name="Andersen M.R."/>
            <person name="Baker S.E."/>
        </authorList>
    </citation>
    <scope>NUCLEOTIDE SEQUENCE [LARGE SCALE GENOMIC DNA]</scope>
    <source>
        <strain evidence="4 5">IBT 23096</strain>
    </source>
</reference>
<dbReference type="PANTHER" id="PTHR42748">
    <property type="entry name" value="NITROGEN METABOLITE REPRESSION PROTEIN NMRA FAMILY MEMBER"/>
    <property type="match status" value="1"/>
</dbReference>
<dbReference type="OrthoDB" id="9997102at2759"/>
<dbReference type="GeneID" id="36557202"/>
<evidence type="ECO:0000313" key="4">
    <source>
        <dbReference type="EMBL" id="PLB48432.1"/>
    </source>
</evidence>
<evidence type="ECO:0000256" key="1">
    <source>
        <dbReference type="ARBA" id="ARBA00006328"/>
    </source>
</evidence>
<keyword evidence="2" id="KW-0521">NADP</keyword>
<proteinExistence type="inferred from homology"/>
<feature type="domain" description="NmrA-like" evidence="3">
    <location>
        <begin position="2"/>
        <end position="273"/>
    </location>
</feature>
<protein>
    <submittedName>
        <fullName evidence="4">Nucleoside-diphosphate-sugar epimerase family protein</fullName>
    </submittedName>
</protein>